<name>A0AAN9GLZ7_9CAEN</name>
<evidence type="ECO:0000259" key="11">
    <source>
        <dbReference type="PROSITE" id="PS50262"/>
    </source>
</evidence>
<dbReference type="CDD" id="cd00637">
    <property type="entry name" value="7tm_classA_rhodopsin-like"/>
    <property type="match status" value="1"/>
</dbReference>
<keyword evidence="13" id="KW-1185">Reference proteome</keyword>
<feature type="compositionally biased region" description="Polar residues" evidence="9">
    <location>
        <begin position="429"/>
        <end position="449"/>
    </location>
</feature>
<evidence type="ECO:0000313" key="12">
    <source>
        <dbReference type="EMBL" id="KAK7113507.1"/>
    </source>
</evidence>
<dbReference type="PANTHER" id="PTHR24249">
    <property type="entry name" value="HISTAMINE RECEPTOR-RELATED G-PROTEIN COUPLED RECEPTOR"/>
    <property type="match status" value="1"/>
</dbReference>
<dbReference type="PANTHER" id="PTHR24249:SF372">
    <property type="entry name" value="G-PROTEIN COUPLED RECEPTORS FAMILY 1 PROFILE DOMAIN-CONTAINING PROTEIN"/>
    <property type="match status" value="1"/>
</dbReference>
<protein>
    <recommendedName>
        <fullName evidence="11">G-protein coupled receptors family 1 profile domain-containing protein</fullName>
    </recommendedName>
</protein>
<keyword evidence="3 10" id="KW-0812">Transmembrane</keyword>
<sequence length="484" mass="51918">MAIDHDGVTTTFETLTNSTLHGNETELPRGRNKLAYVHFVIGTYILIANALVVICVVKFDYLKTRANIYIVSLACTDMLVGVMEWIVGLHNHQILAAWFDRTGTACVGMFSFAFFSVACSMFNMVLIALDRLLYINKPFYYTREVTSEKVKIAIGIVWVAALLWGTVPLYIHHYDGTKAHCTMQASIPTLYRAYLNVPVLFSGAVTTGVVYIIIAMTALAHKKAIYKSVPGSGPKGITEGADLTETAKAALTSMRSNMKTLKLFVIVFGLLVFCWFPYYIIEFTGEFNNISDAAYRASTALGFLNSGVNFLVYPLYNKKFRRALRAVVCPCLKQYTAHDMGSNTGMPIAKRGGGPPKPALGSFAPAPIPAARTSTLACPATIRGETSVDLEQAASNQQASGVAANQTATAVSENPTITLALEDEHVHPSEQQSSATNEATTTTGSPSHSELTETPGHADHAHGTTGSGVGIGETAAPAGSGSGH</sequence>
<evidence type="ECO:0000313" key="13">
    <source>
        <dbReference type="Proteomes" id="UP001374579"/>
    </source>
</evidence>
<evidence type="ECO:0000256" key="4">
    <source>
        <dbReference type="ARBA" id="ARBA00022989"/>
    </source>
</evidence>
<feature type="transmembrane region" description="Helical" evidence="10">
    <location>
        <begin position="35"/>
        <end position="56"/>
    </location>
</feature>
<dbReference type="PRINTS" id="PR00237">
    <property type="entry name" value="GPCRRHODOPSN"/>
</dbReference>
<keyword evidence="8" id="KW-0807">Transducer</keyword>
<feature type="transmembrane region" description="Helical" evidence="10">
    <location>
        <begin position="150"/>
        <end position="171"/>
    </location>
</feature>
<keyword evidence="5" id="KW-0297">G-protein coupled receptor</keyword>
<accession>A0AAN9GLZ7</accession>
<feature type="domain" description="G-protein coupled receptors family 1 profile" evidence="11">
    <location>
        <begin position="48"/>
        <end position="313"/>
    </location>
</feature>
<dbReference type="AlphaFoldDB" id="A0AAN9GLZ7"/>
<keyword evidence="4 10" id="KW-1133">Transmembrane helix</keyword>
<dbReference type="InterPro" id="IPR050569">
    <property type="entry name" value="TAAR"/>
</dbReference>
<dbReference type="GO" id="GO:0004930">
    <property type="term" value="F:G protein-coupled receptor activity"/>
    <property type="evidence" value="ECO:0007669"/>
    <property type="project" value="UniProtKB-KW"/>
</dbReference>
<evidence type="ECO:0000256" key="1">
    <source>
        <dbReference type="ARBA" id="ARBA00004651"/>
    </source>
</evidence>
<dbReference type="EMBL" id="JBAMIC010000002">
    <property type="protein sequence ID" value="KAK7113507.1"/>
    <property type="molecule type" value="Genomic_DNA"/>
</dbReference>
<dbReference type="GO" id="GO:0005886">
    <property type="term" value="C:plasma membrane"/>
    <property type="evidence" value="ECO:0007669"/>
    <property type="project" value="UniProtKB-SubCell"/>
</dbReference>
<dbReference type="SUPFAM" id="SSF81321">
    <property type="entry name" value="Family A G protein-coupled receptor-like"/>
    <property type="match status" value="1"/>
</dbReference>
<comment type="caution">
    <text evidence="12">The sequence shown here is derived from an EMBL/GenBank/DDBJ whole genome shotgun (WGS) entry which is preliminary data.</text>
</comment>
<dbReference type="InterPro" id="IPR017452">
    <property type="entry name" value="GPCR_Rhodpsn_7TM"/>
</dbReference>
<reference evidence="12 13" key="1">
    <citation type="submission" date="2024-02" db="EMBL/GenBank/DDBJ databases">
        <title>Chromosome-scale genome assembly of the rough periwinkle Littorina saxatilis.</title>
        <authorList>
            <person name="De Jode A."/>
            <person name="Faria R."/>
            <person name="Formenti G."/>
            <person name="Sims Y."/>
            <person name="Smith T.P."/>
            <person name="Tracey A."/>
            <person name="Wood J.M.D."/>
            <person name="Zagrodzka Z.B."/>
            <person name="Johannesson K."/>
            <person name="Butlin R.K."/>
            <person name="Leder E.H."/>
        </authorList>
    </citation>
    <scope>NUCLEOTIDE SEQUENCE [LARGE SCALE GENOMIC DNA]</scope>
    <source>
        <strain evidence="12">Snail1</strain>
        <tissue evidence="12">Muscle</tissue>
    </source>
</reference>
<feature type="region of interest" description="Disordered" evidence="9">
    <location>
        <begin position="425"/>
        <end position="484"/>
    </location>
</feature>
<dbReference type="PROSITE" id="PS50262">
    <property type="entry name" value="G_PROTEIN_RECEP_F1_2"/>
    <property type="match status" value="1"/>
</dbReference>
<comment type="subcellular location">
    <subcellularLocation>
        <location evidence="1">Cell membrane</location>
        <topology evidence="1">Multi-pass membrane protein</topology>
    </subcellularLocation>
</comment>
<keyword evidence="7" id="KW-0675">Receptor</keyword>
<feature type="transmembrane region" description="Helical" evidence="10">
    <location>
        <begin position="293"/>
        <end position="316"/>
    </location>
</feature>
<evidence type="ECO:0000256" key="6">
    <source>
        <dbReference type="ARBA" id="ARBA00023136"/>
    </source>
</evidence>
<evidence type="ECO:0000256" key="8">
    <source>
        <dbReference type="ARBA" id="ARBA00023224"/>
    </source>
</evidence>
<keyword evidence="6 10" id="KW-0472">Membrane</keyword>
<dbReference type="InterPro" id="IPR000276">
    <property type="entry name" value="GPCR_Rhodpsn"/>
</dbReference>
<dbReference type="Pfam" id="PF00001">
    <property type="entry name" value="7tm_1"/>
    <property type="match status" value="1"/>
</dbReference>
<evidence type="ECO:0000256" key="9">
    <source>
        <dbReference type="SAM" id="MobiDB-lite"/>
    </source>
</evidence>
<proteinExistence type="predicted"/>
<dbReference type="Gene3D" id="1.20.1070.10">
    <property type="entry name" value="Rhodopsin 7-helix transmembrane proteins"/>
    <property type="match status" value="1"/>
</dbReference>
<feature type="transmembrane region" description="Helical" evidence="10">
    <location>
        <begin position="263"/>
        <end position="281"/>
    </location>
</feature>
<dbReference type="Proteomes" id="UP001374579">
    <property type="component" value="Unassembled WGS sequence"/>
</dbReference>
<gene>
    <name evidence="12" type="ORF">V1264_012781</name>
</gene>
<evidence type="ECO:0000256" key="2">
    <source>
        <dbReference type="ARBA" id="ARBA00022475"/>
    </source>
</evidence>
<organism evidence="12 13">
    <name type="scientific">Littorina saxatilis</name>
    <dbReference type="NCBI Taxonomy" id="31220"/>
    <lineage>
        <taxon>Eukaryota</taxon>
        <taxon>Metazoa</taxon>
        <taxon>Spiralia</taxon>
        <taxon>Lophotrochozoa</taxon>
        <taxon>Mollusca</taxon>
        <taxon>Gastropoda</taxon>
        <taxon>Caenogastropoda</taxon>
        <taxon>Littorinimorpha</taxon>
        <taxon>Littorinoidea</taxon>
        <taxon>Littorinidae</taxon>
        <taxon>Littorina</taxon>
    </lineage>
</organism>
<evidence type="ECO:0000256" key="7">
    <source>
        <dbReference type="ARBA" id="ARBA00023170"/>
    </source>
</evidence>
<feature type="transmembrane region" description="Helical" evidence="10">
    <location>
        <begin position="191"/>
        <end position="219"/>
    </location>
</feature>
<feature type="transmembrane region" description="Helical" evidence="10">
    <location>
        <begin position="68"/>
        <end position="87"/>
    </location>
</feature>
<feature type="transmembrane region" description="Helical" evidence="10">
    <location>
        <begin position="107"/>
        <end position="129"/>
    </location>
</feature>
<evidence type="ECO:0000256" key="3">
    <source>
        <dbReference type="ARBA" id="ARBA00022692"/>
    </source>
</evidence>
<keyword evidence="2" id="KW-1003">Cell membrane</keyword>
<evidence type="ECO:0000256" key="10">
    <source>
        <dbReference type="SAM" id="Phobius"/>
    </source>
</evidence>
<evidence type="ECO:0000256" key="5">
    <source>
        <dbReference type="ARBA" id="ARBA00023040"/>
    </source>
</evidence>